<dbReference type="EMBL" id="NMUH01008377">
    <property type="protein sequence ID" value="MQM18693.1"/>
    <property type="molecule type" value="Genomic_DNA"/>
</dbReference>
<dbReference type="AlphaFoldDB" id="A0A843XHH8"/>
<protein>
    <submittedName>
        <fullName evidence="1">Uncharacterized protein</fullName>
    </submittedName>
</protein>
<evidence type="ECO:0000313" key="2">
    <source>
        <dbReference type="Proteomes" id="UP000652761"/>
    </source>
</evidence>
<gene>
    <name evidence="1" type="ORF">Taro_051689</name>
</gene>
<evidence type="ECO:0000313" key="1">
    <source>
        <dbReference type="EMBL" id="MQM18693.1"/>
    </source>
</evidence>
<sequence>MVFPTPTFHEHELLKTKALAEQKSLLELLWWAAIGYSATQPGSCATTLSGSGAPGAAASRESLIKTSLFVLEVESPQLVVRAQSYS</sequence>
<accession>A0A843XHH8</accession>
<proteinExistence type="predicted"/>
<reference evidence="1" key="1">
    <citation type="submission" date="2017-07" db="EMBL/GenBank/DDBJ databases">
        <title>Taro Niue Genome Assembly and Annotation.</title>
        <authorList>
            <person name="Atibalentja N."/>
            <person name="Keating K."/>
            <person name="Fields C.J."/>
        </authorList>
    </citation>
    <scope>NUCLEOTIDE SEQUENCE</scope>
    <source>
        <strain evidence="1">Niue_2</strain>
        <tissue evidence="1">Leaf</tissue>
    </source>
</reference>
<comment type="caution">
    <text evidence="1">The sequence shown here is derived from an EMBL/GenBank/DDBJ whole genome shotgun (WGS) entry which is preliminary data.</text>
</comment>
<organism evidence="1 2">
    <name type="scientific">Colocasia esculenta</name>
    <name type="common">Wild taro</name>
    <name type="synonym">Arum esculentum</name>
    <dbReference type="NCBI Taxonomy" id="4460"/>
    <lineage>
        <taxon>Eukaryota</taxon>
        <taxon>Viridiplantae</taxon>
        <taxon>Streptophyta</taxon>
        <taxon>Embryophyta</taxon>
        <taxon>Tracheophyta</taxon>
        <taxon>Spermatophyta</taxon>
        <taxon>Magnoliopsida</taxon>
        <taxon>Liliopsida</taxon>
        <taxon>Araceae</taxon>
        <taxon>Aroideae</taxon>
        <taxon>Colocasieae</taxon>
        <taxon>Colocasia</taxon>
    </lineage>
</organism>
<keyword evidence="2" id="KW-1185">Reference proteome</keyword>
<dbReference type="Proteomes" id="UP000652761">
    <property type="component" value="Unassembled WGS sequence"/>
</dbReference>
<name>A0A843XHH8_COLES</name>